<dbReference type="AlphaFoldDB" id="A0A0V1I0T6"/>
<dbReference type="GO" id="GO:0006351">
    <property type="term" value="P:DNA-templated transcription"/>
    <property type="evidence" value="ECO:0007669"/>
    <property type="project" value="InterPro"/>
</dbReference>
<evidence type="ECO:0000313" key="2">
    <source>
        <dbReference type="EMBL" id="KRZ16004.1"/>
    </source>
</evidence>
<feature type="compositionally biased region" description="Polar residues" evidence="1">
    <location>
        <begin position="350"/>
        <end position="360"/>
    </location>
</feature>
<sequence length="637" mass="72929">LCTTFHTFIRHIGIVRKWLFALNKKKKPMVQLNAEVESKEENSLIPPYAFKMENFNIGSFGDCNAIFAVFSLFFEGGGAVASGMRRLIGASLLRECPEDLQLFNGKHWMQHFFRTFDVFTRLWKFQQQNRTVLNACYGLKRWQIGEIASKIGQLYYHYYVRTSNTAYLLEAYAFYLAIRSRQYFCTAGLDEKPELALKKLRYHARFIVVCLLLKKMKQVRDLIKDMNRLVDSYISRYDRDDQLDWSLVLTEIKTFVEADNVVNIVDIDSSSVIISHRLAAYSLPYVEKNAFSLGLTLTEALVIGCTRNQVTFGEFTLDMYWILQVLEYEIEDDNNYANHRVDSSPAPGKSFSNSGESSNANPRKCLLYKPKFDFLLQHMLCSYEQLGPDSVLLIYISGDGCSPQAKAGSESYDSGGVVLNCGEVSRNSGDLVDDYYSEPTCNLQCLYPGDLYPLLRKPLLLIVESNNSTAFLSMKSLFGQPLIVMCSPIDMPLFLQEQPQRGSIFTMFLHCPLTAYCFVCNIVRIPVALWDKCQAHVDKFYAEASRLLVRSKLVDSSYKAFYSDAFLRTLLLRFLFCQCTLRMHRNFRGNHDYLPRSSPPLEDAEIVQSPNLIRLVLDLACILDVLSAFRESDETVC</sequence>
<feature type="region of interest" description="Disordered" evidence="1">
    <location>
        <begin position="339"/>
        <end position="360"/>
    </location>
</feature>
<dbReference type="Proteomes" id="UP000055024">
    <property type="component" value="Unassembled WGS sequence"/>
</dbReference>
<dbReference type="Pfam" id="PF12070">
    <property type="entry name" value="SCAI"/>
    <property type="match status" value="1"/>
</dbReference>
<protein>
    <submittedName>
        <fullName evidence="2">Protein SCAI</fullName>
    </submittedName>
</protein>
<comment type="caution">
    <text evidence="2">The sequence shown here is derived from an EMBL/GenBank/DDBJ whole genome shotgun (WGS) entry which is preliminary data.</text>
</comment>
<dbReference type="EMBL" id="JYDP01000014">
    <property type="protein sequence ID" value="KRZ16004.1"/>
    <property type="molecule type" value="Genomic_DNA"/>
</dbReference>
<dbReference type="PANTHER" id="PTHR21243">
    <property type="entry name" value="PROTEIN SCAI"/>
    <property type="match status" value="1"/>
</dbReference>
<name>A0A0V1I0T6_9BILA</name>
<reference evidence="2 3" key="1">
    <citation type="submission" date="2015-01" db="EMBL/GenBank/DDBJ databases">
        <title>Evolution of Trichinella species and genotypes.</title>
        <authorList>
            <person name="Korhonen P.K."/>
            <person name="Edoardo P."/>
            <person name="Giuseppe L.R."/>
            <person name="Gasser R.B."/>
        </authorList>
    </citation>
    <scope>NUCLEOTIDE SEQUENCE [LARGE SCALE GENOMIC DNA]</scope>
    <source>
        <strain evidence="2">ISS1029</strain>
    </source>
</reference>
<proteinExistence type="predicted"/>
<dbReference type="InterPro" id="IPR022709">
    <property type="entry name" value="SCAI"/>
</dbReference>
<dbReference type="OrthoDB" id="525027at2759"/>
<evidence type="ECO:0000313" key="3">
    <source>
        <dbReference type="Proteomes" id="UP000055024"/>
    </source>
</evidence>
<organism evidence="2 3">
    <name type="scientific">Trichinella zimbabwensis</name>
    <dbReference type="NCBI Taxonomy" id="268475"/>
    <lineage>
        <taxon>Eukaryota</taxon>
        <taxon>Metazoa</taxon>
        <taxon>Ecdysozoa</taxon>
        <taxon>Nematoda</taxon>
        <taxon>Enoplea</taxon>
        <taxon>Dorylaimia</taxon>
        <taxon>Trichinellida</taxon>
        <taxon>Trichinellidae</taxon>
        <taxon>Trichinella</taxon>
    </lineage>
</organism>
<gene>
    <name evidence="2" type="primary">SCAI</name>
    <name evidence="2" type="ORF">T11_7341</name>
</gene>
<accession>A0A0V1I0T6</accession>
<dbReference type="GO" id="GO:0003714">
    <property type="term" value="F:transcription corepressor activity"/>
    <property type="evidence" value="ECO:0007669"/>
    <property type="project" value="InterPro"/>
</dbReference>
<keyword evidence="3" id="KW-1185">Reference proteome</keyword>
<evidence type="ECO:0000256" key="1">
    <source>
        <dbReference type="SAM" id="MobiDB-lite"/>
    </source>
</evidence>
<feature type="non-terminal residue" evidence="2">
    <location>
        <position position="1"/>
    </location>
</feature>